<dbReference type="EMBL" id="CP035282">
    <property type="protein sequence ID" value="QAT62840.1"/>
    <property type="molecule type" value="Genomic_DNA"/>
</dbReference>
<dbReference type="GO" id="GO:0032259">
    <property type="term" value="P:methylation"/>
    <property type="evidence" value="ECO:0007669"/>
    <property type="project" value="UniProtKB-KW"/>
</dbReference>
<dbReference type="AlphaFoldDB" id="A0A410QFQ2"/>
<dbReference type="GO" id="GO:0009307">
    <property type="term" value="P:DNA restriction-modification system"/>
    <property type="evidence" value="ECO:0007669"/>
    <property type="project" value="UniProtKB-KW"/>
</dbReference>
<dbReference type="Proteomes" id="UP000287969">
    <property type="component" value="Chromosome"/>
</dbReference>
<dbReference type="REBASE" id="297007">
    <property type="entry name" value="M.SspNJN17ORF15320P"/>
</dbReference>
<evidence type="ECO:0000256" key="1">
    <source>
        <dbReference type="ARBA" id="ARBA00006594"/>
    </source>
</evidence>
<gene>
    <name evidence="7" type="ORF">EQM13_15320</name>
</gene>
<keyword evidence="8" id="KW-1185">Reference proteome</keyword>
<dbReference type="InterPro" id="IPR029063">
    <property type="entry name" value="SAM-dependent_MTases_sf"/>
</dbReference>
<evidence type="ECO:0000256" key="2">
    <source>
        <dbReference type="ARBA" id="ARBA00022603"/>
    </source>
</evidence>
<sequence>MPTINFKGKAFVQNHHLTVKYHQLIPDKKSSITDNVSLNDNLIIHGDNLLALKALLPNYAGKINCIFIDPPYNTGEEKWVYNDNVNSPMIQEWLGKVVDKDDLTRHDKWCCMMMPRLKLLRELLHKDGAIFVTIDDNEVHHLRMLMDEIFGEHNFVTNIVWQARKSVQNDTDISQQHNHILVYAKNRRQEERRLKESNADRWYTMDGFVFKPLELDKSKFSNPDNDPRGPWKADPFDAPQIRENLTYPIVNPNTGVEYLPPNGRHWRTEEDKYKALLKDERIIFGTTGRAKPQLKVFWEEKKDFGEVERTWWGNGSIETFLYDEETEEEILNVDQESAQEWTNYGTATSASKMLQQIFEQEKVFDTPKPVELVKHILKLATKNDAIVLDSFAGSGTTGHAVLDMNFEDDKSNRKFILIESEDYANTVTAERIRRVIKGVPSASSERIKNGVGGTFSYFELGNAIELEDILKGENLPEYKELARYLFYTATGDDFDITKVDEEKNYIGENDQYEVYLFYKPDIQYLRTIALDLDLAKSLGEYKGKKRLVFAPMKYLDNEYLLQYRIEYCQLPFEIYRFKE</sequence>
<evidence type="ECO:0000259" key="6">
    <source>
        <dbReference type="Pfam" id="PF01555"/>
    </source>
</evidence>
<protein>
    <submittedName>
        <fullName evidence="7">Site-specific DNA-methyltransferase</fullName>
    </submittedName>
</protein>
<dbReference type="KEGG" id="spoa:EQM13_15320"/>
<evidence type="ECO:0000256" key="5">
    <source>
        <dbReference type="ARBA" id="ARBA00022747"/>
    </source>
</evidence>
<evidence type="ECO:0000313" key="7">
    <source>
        <dbReference type="EMBL" id="QAT62840.1"/>
    </source>
</evidence>
<accession>A0A410QFQ2</accession>
<proteinExistence type="inferred from homology"/>
<dbReference type="OrthoDB" id="9800801at2"/>
<comment type="similarity">
    <text evidence="1">Belongs to the N(4)/N(6)-methyltransferase family.</text>
</comment>
<evidence type="ECO:0000313" key="8">
    <source>
        <dbReference type="Proteomes" id="UP000287969"/>
    </source>
</evidence>
<dbReference type="InterPro" id="IPR002941">
    <property type="entry name" value="DNA_methylase_N4/N6"/>
</dbReference>
<dbReference type="GO" id="GO:0003677">
    <property type="term" value="F:DNA binding"/>
    <property type="evidence" value="ECO:0007669"/>
    <property type="project" value="InterPro"/>
</dbReference>
<dbReference type="Gene3D" id="3.40.50.150">
    <property type="entry name" value="Vaccinia Virus protein VP39"/>
    <property type="match status" value="1"/>
</dbReference>
<feature type="domain" description="DNA methylase N-4/N-6" evidence="6">
    <location>
        <begin position="63"/>
        <end position="423"/>
    </location>
</feature>
<keyword evidence="5" id="KW-0680">Restriction system</keyword>
<dbReference type="PRINTS" id="PR00506">
    <property type="entry name" value="D21N6MTFRASE"/>
</dbReference>
<dbReference type="RefSeq" id="WP_128753122.1">
    <property type="nucleotide sequence ID" value="NZ_CP035282.1"/>
</dbReference>
<keyword evidence="2 7" id="KW-0489">Methyltransferase</keyword>
<name>A0A410QFQ2_9FIRM</name>
<dbReference type="GO" id="GO:0008170">
    <property type="term" value="F:N-methyltransferase activity"/>
    <property type="evidence" value="ECO:0007669"/>
    <property type="project" value="InterPro"/>
</dbReference>
<dbReference type="InterPro" id="IPR002295">
    <property type="entry name" value="N4/N6-MTase_EcoPI_Mod-like"/>
</dbReference>
<reference evidence="8" key="1">
    <citation type="submission" date="2019-01" db="EMBL/GenBank/DDBJ databases">
        <title>Draft genomes of a novel of Sporanaerobacter strains.</title>
        <authorList>
            <person name="Ma S."/>
        </authorList>
    </citation>
    <scope>NUCLEOTIDE SEQUENCE [LARGE SCALE GENOMIC DNA]</scope>
    <source>
        <strain evidence="8">NJN-17</strain>
    </source>
</reference>
<dbReference type="Pfam" id="PF01555">
    <property type="entry name" value="N6_N4_Mtase"/>
    <property type="match status" value="1"/>
</dbReference>
<keyword evidence="3 7" id="KW-0808">Transferase</keyword>
<evidence type="ECO:0000256" key="3">
    <source>
        <dbReference type="ARBA" id="ARBA00022679"/>
    </source>
</evidence>
<dbReference type="PROSITE" id="PS00092">
    <property type="entry name" value="N6_MTASE"/>
    <property type="match status" value="1"/>
</dbReference>
<organism evidence="7 8">
    <name type="scientific">Acidilutibacter cellobiosedens</name>
    <dbReference type="NCBI Taxonomy" id="2507161"/>
    <lineage>
        <taxon>Bacteria</taxon>
        <taxon>Bacillati</taxon>
        <taxon>Bacillota</taxon>
        <taxon>Tissierellia</taxon>
        <taxon>Tissierellales</taxon>
        <taxon>Acidilutibacteraceae</taxon>
        <taxon>Acidilutibacter</taxon>
    </lineage>
</organism>
<dbReference type="InterPro" id="IPR002052">
    <property type="entry name" value="DNA_methylase_N6_adenine_CS"/>
</dbReference>
<dbReference type="SUPFAM" id="SSF53335">
    <property type="entry name" value="S-adenosyl-L-methionine-dependent methyltransferases"/>
    <property type="match status" value="1"/>
</dbReference>
<evidence type="ECO:0000256" key="4">
    <source>
        <dbReference type="ARBA" id="ARBA00022691"/>
    </source>
</evidence>
<keyword evidence="4" id="KW-0949">S-adenosyl-L-methionine</keyword>